<feature type="compositionally biased region" description="Low complexity" evidence="1">
    <location>
        <begin position="217"/>
        <end position="229"/>
    </location>
</feature>
<feature type="compositionally biased region" description="Low complexity" evidence="1">
    <location>
        <begin position="121"/>
        <end position="134"/>
    </location>
</feature>
<gene>
    <name evidence="2" type="ORF">BT96DRAFT_447205</name>
</gene>
<dbReference type="EMBL" id="ML769420">
    <property type="protein sequence ID" value="KAE9404027.1"/>
    <property type="molecule type" value="Genomic_DNA"/>
</dbReference>
<evidence type="ECO:0000313" key="2">
    <source>
        <dbReference type="EMBL" id="KAE9404027.1"/>
    </source>
</evidence>
<feature type="compositionally biased region" description="Polar residues" evidence="1">
    <location>
        <begin position="88"/>
        <end position="97"/>
    </location>
</feature>
<evidence type="ECO:0000256" key="1">
    <source>
        <dbReference type="SAM" id="MobiDB-lite"/>
    </source>
</evidence>
<feature type="compositionally biased region" description="Basic and acidic residues" evidence="1">
    <location>
        <begin position="7"/>
        <end position="18"/>
    </location>
</feature>
<feature type="compositionally biased region" description="Low complexity" evidence="1">
    <location>
        <begin position="178"/>
        <end position="189"/>
    </location>
</feature>
<reference evidence="2" key="1">
    <citation type="journal article" date="2019" name="Environ. Microbiol.">
        <title>Fungal ecological strategies reflected in gene transcription - a case study of two litter decomposers.</title>
        <authorList>
            <person name="Barbi F."/>
            <person name="Kohler A."/>
            <person name="Barry K."/>
            <person name="Baskaran P."/>
            <person name="Daum C."/>
            <person name="Fauchery L."/>
            <person name="Ihrmark K."/>
            <person name="Kuo A."/>
            <person name="LaButti K."/>
            <person name="Lipzen A."/>
            <person name="Morin E."/>
            <person name="Grigoriev I.V."/>
            <person name="Henrissat B."/>
            <person name="Lindahl B."/>
            <person name="Martin F."/>
        </authorList>
    </citation>
    <scope>NUCLEOTIDE SEQUENCE</scope>
    <source>
        <strain evidence="2">JB14</strain>
    </source>
</reference>
<feature type="region of interest" description="Disordered" evidence="1">
    <location>
        <begin position="1"/>
        <end position="135"/>
    </location>
</feature>
<name>A0A6A4I4E4_9AGAR</name>
<feature type="compositionally biased region" description="Polar residues" evidence="1">
    <location>
        <begin position="202"/>
        <end position="216"/>
    </location>
</feature>
<proteinExistence type="predicted"/>
<feature type="compositionally biased region" description="Basic and acidic residues" evidence="1">
    <location>
        <begin position="73"/>
        <end position="87"/>
    </location>
</feature>
<dbReference type="Proteomes" id="UP000799118">
    <property type="component" value="Unassembled WGS sequence"/>
</dbReference>
<sequence>MGWSFRKQLEELDRLGKEETDEESLMSEDEPSSVSPPSRSRAHTSRRSSTVPAGASSSKQPLLHSSRSSPRLRMGESRSRPQLDASREGSQSPSYYASTVRRRSMITVSPHSCAEIRRGSSRSPSGDSDISSSPAQVVDADFAAVNQMENFDSFRRPSSSASVPKTVLAEKASPFRDSSPTSSKTSLSSILNPVPFAPSAEFRSQTSPRKTLMISNSGRSPRRSAPYPSRLKHQKLNSSYHGHCPPCQSLREHYRVGICY</sequence>
<dbReference type="AlphaFoldDB" id="A0A6A4I4E4"/>
<feature type="compositionally biased region" description="Acidic residues" evidence="1">
    <location>
        <begin position="19"/>
        <end position="31"/>
    </location>
</feature>
<feature type="region of interest" description="Disordered" evidence="1">
    <location>
        <begin position="153"/>
        <end position="229"/>
    </location>
</feature>
<keyword evidence="3" id="KW-1185">Reference proteome</keyword>
<feature type="compositionally biased region" description="Low complexity" evidence="1">
    <location>
        <begin position="61"/>
        <end position="72"/>
    </location>
</feature>
<accession>A0A6A4I4E4</accession>
<organism evidence="2 3">
    <name type="scientific">Gymnopus androsaceus JB14</name>
    <dbReference type="NCBI Taxonomy" id="1447944"/>
    <lineage>
        <taxon>Eukaryota</taxon>
        <taxon>Fungi</taxon>
        <taxon>Dikarya</taxon>
        <taxon>Basidiomycota</taxon>
        <taxon>Agaricomycotina</taxon>
        <taxon>Agaricomycetes</taxon>
        <taxon>Agaricomycetidae</taxon>
        <taxon>Agaricales</taxon>
        <taxon>Marasmiineae</taxon>
        <taxon>Omphalotaceae</taxon>
        <taxon>Gymnopus</taxon>
    </lineage>
</organism>
<protein>
    <submittedName>
        <fullName evidence="2">Uncharacterized protein</fullName>
    </submittedName>
</protein>
<evidence type="ECO:0000313" key="3">
    <source>
        <dbReference type="Proteomes" id="UP000799118"/>
    </source>
</evidence>